<dbReference type="InterPro" id="IPR003660">
    <property type="entry name" value="HAMP_dom"/>
</dbReference>
<dbReference type="PANTHER" id="PTHR32089:SF112">
    <property type="entry name" value="LYSOZYME-LIKE PROTEIN-RELATED"/>
    <property type="match status" value="1"/>
</dbReference>
<proteinExistence type="inferred from homology"/>
<dbReference type="InterPro" id="IPR004089">
    <property type="entry name" value="MCPsignal_dom"/>
</dbReference>
<evidence type="ECO:0000256" key="1">
    <source>
        <dbReference type="ARBA" id="ARBA00023224"/>
    </source>
</evidence>
<dbReference type="GO" id="GO:0004888">
    <property type="term" value="F:transmembrane signaling receptor activity"/>
    <property type="evidence" value="ECO:0007669"/>
    <property type="project" value="InterPro"/>
</dbReference>
<sequence length="571" mass="61073">MRISFGKLRLKPLRFTIGRKLTLVVGLLALVAAGLSAFAVSQLSAERARAKEMEAAWNGAFQAKFLAEVIESSVVQATAVYTAEDKEAAKPKFEALKAALSRVTALKAPFFAAVDDQLTDQEKRKIDNAISEFILYQEDTAKLGLDVSPAAALIQATDEPTIKAREHMVQNISQLADKELAILSQRRAEADAARQQAVIALVAIPVIGIAAALVAALFVAVGQIQRPLHRLKDAMTELAQDNLDVTVPFDGRRDEIGEMADTIRVFQFALLERRRLDVAAREQAEAEHRRMVALADAVRMFEEEAQGALGNFVMTAEQMERAAQVMTEASEEAREQAGMVARAADQAAQAVNTIAASSEELSYTANHIQNRIDYTSEIVTNALNETRHNNETVRQFVAAAQEIGAVVELIAGIAGQTNLLALNATIEAARAGDAGRGFAVVAGEVKALSAQTKAATETISRQIDAISGITDDAARAIASIEVTISKMHDITSEVSSVTHEQGSASQTIATGMAQAATEAQTVSASIGQVRRATEANNEEAARVRSIVASLSASSQVLTDAVQRFLSRVQTA</sequence>
<comment type="caution">
    <text evidence="7">The sequence shown here is derived from an EMBL/GenBank/DDBJ whole genome shotgun (WGS) entry which is preliminary data.</text>
</comment>
<keyword evidence="1 3" id="KW-0807">Transducer</keyword>
<evidence type="ECO:0000259" key="6">
    <source>
        <dbReference type="PROSITE" id="PS50885"/>
    </source>
</evidence>
<keyword evidence="4" id="KW-0812">Transmembrane</keyword>
<dbReference type="SMART" id="SM00283">
    <property type="entry name" value="MA"/>
    <property type="match status" value="1"/>
</dbReference>
<dbReference type="PROSITE" id="PS50111">
    <property type="entry name" value="CHEMOTAXIS_TRANSDUC_2"/>
    <property type="match status" value="1"/>
</dbReference>
<protein>
    <submittedName>
        <fullName evidence="7">HAMP domain-containing protein</fullName>
    </submittedName>
</protein>
<dbReference type="Pfam" id="PF00015">
    <property type="entry name" value="MCPsignal"/>
    <property type="match status" value="1"/>
</dbReference>
<dbReference type="EMBL" id="VWNA01000001">
    <property type="protein sequence ID" value="MQT13767.1"/>
    <property type="molecule type" value="Genomic_DNA"/>
</dbReference>
<dbReference type="InterPro" id="IPR004090">
    <property type="entry name" value="Chemotax_Me-accpt_rcpt"/>
</dbReference>
<comment type="similarity">
    <text evidence="2">Belongs to the methyl-accepting chemotaxis (MCP) protein family.</text>
</comment>
<dbReference type="GO" id="GO:0006935">
    <property type="term" value="P:chemotaxis"/>
    <property type="evidence" value="ECO:0007669"/>
    <property type="project" value="InterPro"/>
</dbReference>
<reference evidence="7 8" key="1">
    <citation type="submission" date="2019-09" db="EMBL/GenBank/DDBJ databases">
        <title>Segnochrobactrum spirostomi gen. nov., sp. nov., isolated from the ciliate Spirostomum cf. yagiui and description of a novel family, Segnochrobactraceae fam. nov. within the order Rhizobiales of the class Alphaproteobacteria.</title>
        <authorList>
            <person name="Akter S."/>
            <person name="Shazib S.U.A."/>
            <person name="Shin M.K."/>
        </authorList>
    </citation>
    <scope>NUCLEOTIDE SEQUENCE [LARGE SCALE GENOMIC DNA]</scope>
    <source>
        <strain evidence="7 8">Sp-1</strain>
    </source>
</reference>
<dbReference type="AlphaFoldDB" id="A0A6A7Y5Y4"/>
<dbReference type="PANTHER" id="PTHR32089">
    <property type="entry name" value="METHYL-ACCEPTING CHEMOTAXIS PROTEIN MCPB"/>
    <property type="match status" value="1"/>
</dbReference>
<dbReference type="RefSeq" id="WP_153483011.1">
    <property type="nucleotide sequence ID" value="NZ_VWNA01000001.1"/>
</dbReference>
<gene>
    <name evidence="7" type="ORF">F0357_14180</name>
</gene>
<dbReference type="CDD" id="cd06225">
    <property type="entry name" value="HAMP"/>
    <property type="match status" value="1"/>
</dbReference>
<dbReference type="PROSITE" id="PS50885">
    <property type="entry name" value="HAMP"/>
    <property type="match status" value="1"/>
</dbReference>
<dbReference type="Proteomes" id="UP000332515">
    <property type="component" value="Unassembled WGS sequence"/>
</dbReference>
<keyword evidence="4" id="KW-1133">Transmembrane helix</keyword>
<feature type="domain" description="Methyl-accepting transducer" evidence="5">
    <location>
        <begin position="315"/>
        <end position="551"/>
    </location>
</feature>
<accession>A0A6A7Y5Y4</accession>
<dbReference type="GO" id="GO:0007165">
    <property type="term" value="P:signal transduction"/>
    <property type="evidence" value="ECO:0007669"/>
    <property type="project" value="UniProtKB-KW"/>
</dbReference>
<feature type="transmembrane region" description="Helical" evidence="4">
    <location>
        <begin position="197"/>
        <end position="222"/>
    </location>
</feature>
<dbReference type="GO" id="GO:0016020">
    <property type="term" value="C:membrane"/>
    <property type="evidence" value="ECO:0007669"/>
    <property type="project" value="InterPro"/>
</dbReference>
<dbReference type="SMART" id="SM00304">
    <property type="entry name" value="HAMP"/>
    <property type="match status" value="1"/>
</dbReference>
<evidence type="ECO:0000313" key="8">
    <source>
        <dbReference type="Proteomes" id="UP000332515"/>
    </source>
</evidence>
<keyword evidence="4" id="KW-0472">Membrane</keyword>
<dbReference type="SUPFAM" id="SSF58104">
    <property type="entry name" value="Methyl-accepting chemotaxis protein (MCP) signaling domain"/>
    <property type="match status" value="1"/>
</dbReference>
<dbReference type="PRINTS" id="PR00260">
    <property type="entry name" value="CHEMTRNSDUCR"/>
</dbReference>
<keyword evidence="8" id="KW-1185">Reference proteome</keyword>
<evidence type="ECO:0000259" key="5">
    <source>
        <dbReference type="PROSITE" id="PS50111"/>
    </source>
</evidence>
<evidence type="ECO:0000256" key="2">
    <source>
        <dbReference type="ARBA" id="ARBA00029447"/>
    </source>
</evidence>
<evidence type="ECO:0000256" key="4">
    <source>
        <dbReference type="SAM" id="Phobius"/>
    </source>
</evidence>
<evidence type="ECO:0000313" key="7">
    <source>
        <dbReference type="EMBL" id="MQT13767.1"/>
    </source>
</evidence>
<organism evidence="7 8">
    <name type="scientific">Segnochrobactrum spirostomi</name>
    <dbReference type="NCBI Taxonomy" id="2608987"/>
    <lineage>
        <taxon>Bacteria</taxon>
        <taxon>Pseudomonadati</taxon>
        <taxon>Pseudomonadota</taxon>
        <taxon>Alphaproteobacteria</taxon>
        <taxon>Hyphomicrobiales</taxon>
        <taxon>Segnochrobactraceae</taxon>
        <taxon>Segnochrobactrum</taxon>
    </lineage>
</organism>
<name>A0A6A7Y5Y4_9HYPH</name>
<dbReference type="Pfam" id="PF00672">
    <property type="entry name" value="HAMP"/>
    <property type="match status" value="1"/>
</dbReference>
<feature type="domain" description="HAMP" evidence="6">
    <location>
        <begin position="222"/>
        <end position="275"/>
    </location>
</feature>
<dbReference type="Gene3D" id="6.10.340.10">
    <property type="match status" value="1"/>
</dbReference>
<dbReference type="Gene3D" id="1.10.287.950">
    <property type="entry name" value="Methyl-accepting chemotaxis protein"/>
    <property type="match status" value="1"/>
</dbReference>
<evidence type="ECO:0000256" key="3">
    <source>
        <dbReference type="PROSITE-ProRule" id="PRU00284"/>
    </source>
</evidence>